<protein>
    <submittedName>
        <fullName evidence="2">Uncharacterized protein</fullName>
    </submittedName>
</protein>
<comment type="caution">
    <text evidence="2">The sequence shown here is derived from an EMBL/GenBank/DDBJ whole genome shotgun (WGS) entry which is preliminary data.</text>
</comment>
<evidence type="ECO:0000313" key="2">
    <source>
        <dbReference type="EMBL" id="HGF34123.1"/>
    </source>
</evidence>
<evidence type="ECO:0000256" key="1">
    <source>
        <dbReference type="SAM" id="Phobius"/>
    </source>
</evidence>
<organism evidence="2">
    <name type="scientific">Desulfobacca acetoxidans</name>
    <dbReference type="NCBI Taxonomy" id="60893"/>
    <lineage>
        <taxon>Bacteria</taxon>
        <taxon>Pseudomonadati</taxon>
        <taxon>Thermodesulfobacteriota</taxon>
        <taxon>Desulfobaccia</taxon>
        <taxon>Desulfobaccales</taxon>
        <taxon>Desulfobaccaceae</taxon>
        <taxon>Desulfobacca</taxon>
    </lineage>
</organism>
<dbReference type="AlphaFoldDB" id="A0A7C3UYT5"/>
<keyword evidence="1" id="KW-0812">Transmembrane</keyword>
<keyword evidence="1" id="KW-0472">Membrane</keyword>
<proteinExistence type="predicted"/>
<sequence>MIARFWKPESWEGSVPWVFLGTCSRLPAKAKEFITRHPLLTDAVATWSTFKILGSTLTALTAAGIMSVGISGVLFLPALSGKIRRWRAEKH</sequence>
<accession>A0A7C3UYT5</accession>
<feature type="transmembrane region" description="Helical" evidence="1">
    <location>
        <begin position="57"/>
        <end position="79"/>
    </location>
</feature>
<dbReference type="EMBL" id="DTMF01000176">
    <property type="protein sequence ID" value="HGF34123.1"/>
    <property type="molecule type" value="Genomic_DNA"/>
</dbReference>
<reference evidence="2" key="1">
    <citation type="journal article" date="2020" name="mSystems">
        <title>Genome- and Community-Level Interaction Insights into Carbon Utilization and Element Cycling Functions of Hydrothermarchaeota in Hydrothermal Sediment.</title>
        <authorList>
            <person name="Zhou Z."/>
            <person name="Liu Y."/>
            <person name="Xu W."/>
            <person name="Pan J."/>
            <person name="Luo Z.H."/>
            <person name="Li M."/>
        </authorList>
    </citation>
    <scope>NUCLEOTIDE SEQUENCE [LARGE SCALE GENOMIC DNA]</scope>
    <source>
        <strain evidence="2">SpSt-897</strain>
    </source>
</reference>
<name>A0A7C3UYT5_9BACT</name>
<keyword evidence="1" id="KW-1133">Transmembrane helix</keyword>
<gene>
    <name evidence="2" type="ORF">ENW96_07000</name>
</gene>